<dbReference type="InterPro" id="IPR043128">
    <property type="entry name" value="Rev_trsase/Diguanyl_cyclase"/>
</dbReference>
<dbReference type="Pfam" id="PF00078">
    <property type="entry name" value="RVT_1"/>
    <property type="match status" value="1"/>
</dbReference>
<accession>A5BSS1</accession>
<feature type="domain" description="Reverse transcriptase" evidence="1">
    <location>
        <begin position="37"/>
        <end position="97"/>
    </location>
</feature>
<sequence>MAPPELDELRRQLKELLDVGFIQPSKAPYGASVLFQKKHDGSLQMCIDYQALNKVMVKNKYPIPLIANLFDQFGRARYFMKLDLRSGYYQVRITEGASRRLHM</sequence>
<dbReference type="Gene3D" id="3.10.10.10">
    <property type="entry name" value="HIV Type 1 Reverse Transcriptase, subunit A, domain 1"/>
    <property type="match status" value="1"/>
</dbReference>
<dbReference type="SUPFAM" id="SSF56672">
    <property type="entry name" value="DNA/RNA polymerases"/>
    <property type="match status" value="1"/>
</dbReference>
<reference evidence="2" key="1">
    <citation type="journal article" date="2007" name="PLoS ONE">
        <title>The first genome sequence of an elite grapevine cultivar (Pinot noir Vitis vinifera L.): coping with a highly heterozygous genome.</title>
        <authorList>
            <person name="Velasco R."/>
            <person name="Zharkikh A."/>
            <person name="Troggio M."/>
            <person name="Cartwright D.A."/>
            <person name="Cestaro A."/>
            <person name="Pruss D."/>
            <person name="Pindo M."/>
            <person name="FitzGerald L.M."/>
            <person name="Vezzulli S."/>
            <person name="Reid J."/>
            <person name="Malacarne G."/>
            <person name="Iliev D."/>
            <person name="Coppola G."/>
            <person name="Wardell B."/>
            <person name="Micheletti D."/>
            <person name="Macalma T."/>
            <person name="Facci M."/>
            <person name="Mitchell J.T."/>
            <person name="Perazzolli M."/>
            <person name="Eldredge G."/>
            <person name="Gatto P."/>
            <person name="Oyzerski R."/>
            <person name="Moretto M."/>
            <person name="Gutin N."/>
            <person name="Stefanini M."/>
            <person name="Chen Y."/>
            <person name="Segala C."/>
            <person name="Davenport C."/>
            <person name="Dematte L."/>
            <person name="Mraz A."/>
            <person name="Battilana J."/>
            <person name="Stormo K."/>
            <person name="Costa F."/>
            <person name="Tao Q."/>
            <person name="Si-Ammour A."/>
            <person name="Harkins T."/>
            <person name="Lackey A."/>
            <person name="Perbost C."/>
            <person name="Taillon B."/>
            <person name="Stella A."/>
            <person name="Solovyev V."/>
            <person name="Fawcett J.A."/>
            <person name="Sterck L."/>
            <person name="Vandepoele K."/>
            <person name="Grando S.M."/>
            <person name="Toppo S."/>
            <person name="Moser C."/>
            <person name="Lanchbury J."/>
            <person name="Bogden R."/>
            <person name="Skolnick M."/>
            <person name="Sgaramella V."/>
            <person name="Bhatnagar S.K."/>
            <person name="Fontana P."/>
            <person name="Gutin A."/>
            <person name="Van de Peer Y."/>
            <person name="Salamini F."/>
            <person name="Viola R."/>
        </authorList>
    </citation>
    <scope>NUCLEOTIDE SEQUENCE</scope>
</reference>
<proteinExistence type="predicted"/>
<dbReference type="CDD" id="cd01647">
    <property type="entry name" value="RT_LTR"/>
    <property type="match status" value="1"/>
</dbReference>
<dbReference type="InterPro" id="IPR000477">
    <property type="entry name" value="RT_dom"/>
</dbReference>
<gene>
    <name evidence="2" type="ORF">VITISV_028550</name>
</gene>
<evidence type="ECO:0000313" key="2">
    <source>
        <dbReference type="EMBL" id="CAN70497.1"/>
    </source>
</evidence>
<evidence type="ECO:0000259" key="1">
    <source>
        <dbReference type="Pfam" id="PF00078"/>
    </source>
</evidence>
<dbReference type="InterPro" id="IPR043502">
    <property type="entry name" value="DNA/RNA_pol_sf"/>
</dbReference>
<dbReference type="PANTHER" id="PTHR24559">
    <property type="entry name" value="TRANSPOSON TY3-I GAG-POL POLYPROTEIN"/>
    <property type="match status" value="1"/>
</dbReference>
<name>A5BSS1_VITVI</name>
<dbReference type="AlphaFoldDB" id="A5BSS1"/>
<dbReference type="PANTHER" id="PTHR24559:SF436">
    <property type="entry name" value="RNA-DIRECTED DNA POLYMERASE HOMOLOG"/>
    <property type="match status" value="1"/>
</dbReference>
<dbReference type="EMBL" id="AM469730">
    <property type="protein sequence ID" value="CAN70497.1"/>
    <property type="molecule type" value="Genomic_DNA"/>
</dbReference>
<organism evidence="2">
    <name type="scientific">Vitis vinifera</name>
    <name type="common">Grape</name>
    <dbReference type="NCBI Taxonomy" id="29760"/>
    <lineage>
        <taxon>Eukaryota</taxon>
        <taxon>Viridiplantae</taxon>
        <taxon>Streptophyta</taxon>
        <taxon>Embryophyta</taxon>
        <taxon>Tracheophyta</taxon>
        <taxon>Spermatophyta</taxon>
        <taxon>Magnoliopsida</taxon>
        <taxon>eudicotyledons</taxon>
        <taxon>Gunneridae</taxon>
        <taxon>Pentapetalae</taxon>
        <taxon>rosids</taxon>
        <taxon>Vitales</taxon>
        <taxon>Vitaceae</taxon>
        <taxon>Viteae</taxon>
        <taxon>Vitis</taxon>
    </lineage>
</organism>
<protein>
    <recommendedName>
        <fullName evidence="1">Reverse transcriptase domain-containing protein</fullName>
    </recommendedName>
</protein>
<dbReference type="InterPro" id="IPR053134">
    <property type="entry name" value="RNA-dir_DNA_polymerase"/>
</dbReference>
<dbReference type="Gene3D" id="3.30.70.270">
    <property type="match status" value="1"/>
</dbReference>